<dbReference type="InterPro" id="IPR036259">
    <property type="entry name" value="MFS_trans_sf"/>
</dbReference>
<dbReference type="PANTHER" id="PTHR23508">
    <property type="entry name" value="CARBOXYLIC ACID TRANSPORTER PROTEIN HOMOLOG"/>
    <property type="match status" value="1"/>
</dbReference>
<feature type="transmembrane region" description="Helical" evidence="5">
    <location>
        <begin position="218"/>
        <end position="237"/>
    </location>
</feature>
<dbReference type="Proteomes" id="UP001165044">
    <property type="component" value="Unassembled WGS sequence"/>
</dbReference>
<feature type="transmembrane region" description="Helical" evidence="5">
    <location>
        <begin position="309"/>
        <end position="332"/>
    </location>
</feature>
<feature type="transmembrane region" description="Helical" evidence="5">
    <location>
        <begin position="81"/>
        <end position="101"/>
    </location>
</feature>
<name>A0ABQ5PX18_9BACT</name>
<evidence type="ECO:0000313" key="8">
    <source>
        <dbReference type="Proteomes" id="UP001165044"/>
    </source>
</evidence>
<feature type="transmembrane region" description="Helical" evidence="5">
    <location>
        <begin position="107"/>
        <end position="128"/>
    </location>
</feature>
<feature type="transmembrane region" description="Helical" evidence="5">
    <location>
        <begin position="166"/>
        <end position="186"/>
    </location>
</feature>
<dbReference type="InterPro" id="IPR011701">
    <property type="entry name" value="MFS"/>
</dbReference>
<dbReference type="EMBL" id="BSDC01000001">
    <property type="protein sequence ID" value="GLH67012.1"/>
    <property type="molecule type" value="Genomic_DNA"/>
</dbReference>
<dbReference type="SUPFAM" id="SSF103473">
    <property type="entry name" value="MFS general substrate transporter"/>
    <property type="match status" value="1"/>
</dbReference>
<organism evidence="7 8">
    <name type="scientific">Geothrix edaphica</name>
    <dbReference type="NCBI Taxonomy" id="2927976"/>
    <lineage>
        <taxon>Bacteria</taxon>
        <taxon>Pseudomonadati</taxon>
        <taxon>Acidobacteriota</taxon>
        <taxon>Holophagae</taxon>
        <taxon>Holophagales</taxon>
        <taxon>Holophagaceae</taxon>
        <taxon>Geothrix</taxon>
    </lineage>
</organism>
<keyword evidence="4 5" id="KW-0472">Membrane</keyword>
<feature type="transmembrane region" description="Helical" evidence="5">
    <location>
        <begin position="54"/>
        <end position="74"/>
    </location>
</feature>
<feature type="transmembrane region" description="Helical" evidence="5">
    <location>
        <begin position="372"/>
        <end position="394"/>
    </location>
</feature>
<sequence length="406" mass="43324">MTQTRLRTVLNLTVLVAALGYFVDMFDLLLFPIVRQPSLTALGVPAAMQIDVGAHLLNWQMAGMLLGGIFWGILGDKKGRLSTLFGSIALYSVANLANAFVQSVPAYAMWRFLAGLGLAGELGAAVTMVSEILPKDLRGYGTAIVAAVGIFGAVTAKLVGDFFPWRVTYAVGGLLGVALLFLRVGLRESFMFAKTHEATVTRGDFLSLFTDWGRLGRYVRCILIGLPTWYVVGILITFSPEFAPVLKVTGPVKAGTAVAFCYTGITLGSVLSGFLSQALQTRKKVVGWFAAGALAGVAVYLTTRGLTPGAFYVLAGYLGLATGYWAVFVTVAAEQFGTNLRATVATTVPNFVRGAVPLITGSFLFFRPSMGLVRSAWIVGIACFVLAFGALWGLPETHGRDLDFVE</sequence>
<evidence type="ECO:0000259" key="6">
    <source>
        <dbReference type="PROSITE" id="PS50850"/>
    </source>
</evidence>
<proteinExistence type="predicted"/>
<comment type="subcellular location">
    <subcellularLocation>
        <location evidence="1">Membrane</location>
        <topology evidence="1">Multi-pass membrane protein</topology>
    </subcellularLocation>
</comment>
<dbReference type="Gene3D" id="1.20.1250.20">
    <property type="entry name" value="MFS general substrate transporter like domains"/>
    <property type="match status" value="2"/>
</dbReference>
<feature type="transmembrane region" description="Helical" evidence="5">
    <location>
        <begin position="140"/>
        <end position="160"/>
    </location>
</feature>
<feature type="transmembrane region" description="Helical" evidence="5">
    <location>
        <begin position="12"/>
        <end position="34"/>
    </location>
</feature>
<reference evidence="7" key="1">
    <citation type="journal article" date="2023" name="Antonie Van Leeuwenhoek">
        <title>Mesoterricola silvestris gen. nov., sp. nov., Mesoterricola sediminis sp. nov., Geothrix oryzae sp. nov., Geothrix edaphica sp. nov., Geothrix rubra sp. nov., and Geothrix limicola sp. nov., six novel members of Acidobacteriota isolated from soils.</title>
        <authorList>
            <person name="Itoh H."/>
            <person name="Sugisawa Y."/>
            <person name="Mise K."/>
            <person name="Xu Z."/>
            <person name="Kuniyasu M."/>
            <person name="Ushijima N."/>
            <person name="Kawano K."/>
            <person name="Kobayashi E."/>
            <person name="Shiratori Y."/>
            <person name="Masuda Y."/>
            <person name="Senoo K."/>
        </authorList>
    </citation>
    <scope>NUCLEOTIDE SEQUENCE</scope>
    <source>
        <strain evidence="7">Red802</strain>
    </source>
</reference>
<evidence type="ECO:0000256" key="3">
    <source>
        <dbReference type="ARBA" id="ARBA00022989"/>
    </source>
</evidence>
<keyword evidence="2 5" id="KW-0812">Transmembrane</keyword>
<dbReference type="Pfam" id="PF07690">
    <property type="entry name" value="MFS_1"/>
    <property type="match status" value="1"/>
</dbReference>
<gene>
    <name evidence="7" type="primary">yjhB</name>
    <name evidence="7" type="ORF">GETHED_13760</name>
</gene>
<keyword evidence="3 5" id="KW-1133">Transmembrane helix</keyword>
<comment type="caution">
    <text evidence="7">The sequence shown here is derived from an EMBL/GenBank/DDBJ whole genome shotgun (WGS) entry which is preliminary data.</text>
</comment>
<dbReference type="InterPro" id="IPR020846">
    <property type="entry name" value="MFS_dom"/>
</dbReference>
<dbReference type="RefSeq" id="WP_285607791.1">
    <property type="nucleotide sequence ID" value="NZ_BSDC01000001.1"/>
</dbReference>
<feature type="transmembrane region" description="Helical" evidence="5">
    <location>
        <begin position="285"/>
        <end position="303"/>
    </location>
</feature>
<evidence type="ECO:0000256" key="4">
    <source>
        <dbReference type="ARBA" id="ARBA00023136"/>
    </source>
</evidence>
<dbReference type="PROSITE" id="PS50850">
    <property type="entry name" value="MFS"/>
    <property type="match status" value="1"/>
</dbReference>
<feature type="transmembrane region" description="Helical" evidence="5">
    <location>
        <begin position="257"/>
        <end position="278"/>
    </location>
</feature>
<evidence type="ECO:0000256" key="2">
    <source>
        <dbReference type="ARBA" id="ARBA00022692"/>
    </source>
</evidence>
<feature type="domain" description="Major facilitator superfamily (MFS) profile" evidence="6">
    <location>
        <begin position="13"/>
        <end position="398"/>
    </location>
</feature>
<keyword evidence="8" id="KW-1185">Reference proteome</keyword>
<accession>A0ABQ5PX18</accession>
<protein>
    <submittedName>
        <fullName evidence="7">MFS transporter</fullName>
    </submittedName>
</protein>
<evidence type="ECO:0000256" key="1">
    <source>
        <dbReference type="ARBA" id="ARBA00004141"/>
    </source>
</evidence>
<evidence type="ECO:0000256" key="5">
    <source>
        <dbReference type="SAM" id="Phobius"/>
    </source>
</evidence>
<evidence type="ECO:0000313" key="7">
    <source>
        <dbReference type="EMBL" id="GLH67012.1"/>
    </source>
</evidence>
<dbReference type="PANTHER" id="PTHR23508:SF10">
    <property type="entry name" value="CARBOXYLIC ACID TRANSPORTER PROTEIN HOMOLOG"/>
    <property type="match status" value="1"/>
</dbReference>